<dbReference type="RefSeq" id="WP_123040729.1">
    <property type="nucleotide sequence ID" value="NZ_CP033433.1"/>
</dbReference>
<dbReference type="EMBL" id="CP033433">
    <property type="protein sequence ID" value="AYQ72647.1"/>
    <property type="molecule type" value="Genomic_DNA"/>
</dbReference>
<dbReference type="KEGG" id="coh:EAV92_08770"/>
<dbReference type="GO" id="GO:0004622">
    <property type="term" value="F:phosphatidylcholine lysophospholipase activity"/>
    <property type="evidence" value="ECO:0007669"/>
    <property type="project" value="TreeGrafter"/>
</dbReference>
<protein>
    <submittedName>
        <fullName evidence="3">GDSL family lipase</fullName>
    </submittedName>
</protein>
<organism evidence="3 4">
    <name type="scientific">Cohnella candidum</name>
    <dbReference type="NCBI Taxonomy" id="2674991"/>
    <lineage>
        <taxon>Bacteria</taxon>
        <taxon>Bacillati</taxon>
        <taxon>Bacillota</taxon>
        <taxon>Bacilli</taxon>
        <taxon>Bacillales</taxon>
        <taxon>Paenibacillaceae</taxon>
        <taxon>Cohnella</taxon>
    </lineage>
</organism>
<proteinExistence type="predicted"/>
<dbReference type="Pfam" id="PF13472">
    <property type="entry name" value="Lipase_GDSL_2"/>
    <property type="match status" value="1"/>
</dbReference>
<keyword evidence="4" id="KW-1185">Reference proteome</keyword>
<keyword evidence="1" id="KW-0812">Transmembrane</keyword>
<dbReference type="PANTHER" id="PTHR30383">
    <property type="entry name" value="THIOESTERASE 1/PROTEASE 1/LYSOPHOSPHOLIPASE L1"/>
    <property type="match status" value="1"/>
</dbReference>
<dbReference type="AlphaFoldDB" id="A0A3G3JXR4"/>
<name>A0A3G3JXR4_9BACL</name>
<reference evidence="3 4" key="1">
    <citation type="submission" date="2018-10" db="EMBL/GenBank/DDBJ databases">
        <title>Genome Sequence of Cohnella sp.</title>
        <authorList>
            <person name="Srinivasan S."/>
            <person name="Kim M.K."/>
        </authorList>
    </citation>
    <scope>NUCLEOTIDE SEQUENCE [LARGE SCALE GENOMIC DNA]</scope>
    <source>
        <strain evidence="3 4">18JY8-7</strain>
    </source>
</reference>
<dbReference type="PANTHER" id="PTHR30383:SF27">
    <property type="entry name" value="SPORE GERMINATION LIPASE LIPC"/>
    <property type="match status" value="1"/>
</dbReference>
<feature type="transmembrane region" description="Helical" evidence="1">
    <location>
        <begin position="6"/>
        <end position="30"/>
    </location>
</feature>
<sequence length="272" mass="29300">MKSTSWLWRFIGTAALACLIVLLAGFGWALKDQWYPSSGMAVPEASLPPEASGGSIESKPSLTVVALGDSLTVGTGDATGTGYVKRTADELAKAMDKPVRVLNNLAIGGLRADQLLQRLGDKGFVNAIRQADIVLLTIGGNDLFQFASDNGSMAQGSDIDPALLKLRLPEAEKRLQGVLAQIRRENGNARIVYVGLYNPFYDLTDIRADASAIVQSWNEFAHGLAVADGNATVVPTYDLFESDIGKYLSSDHFHPNEAGYERMADRIVQALR</sequence>
<dbReference type="InterPro" id="IPR013830">
    <property type="entry name" value="SGNH_hydro"/>
</dbReference>
<gene>
    <name evidence="3" type="ORF">EAV92_08770</name>
</gene>
<keyword evidence="1" id="KW-0472">Membrane</keyword>
<evidence type="ECO:0000256" key="1">
    <source>
        <dbReference type="SAM" id="Phobius"/>
    </source>
</evidence>
<feature type="domain" description="SGNH hydrolase-type esterase" evidence="2">
    <location>
        <begin position="66"/>
        <end position="262"/>
    </location>
</feature>
<dbReference type="InterPro" id="IPR051532">
    <property type="entry name" value="Ester_Hydrolysis_Enzymes"/>
</dbReference>
<evidence type="ECO:0000313" key="3">
    <source>
        <dbReference type="EMBL" id="AYQ72647.1"/>
    </source>
</evidence>
<dbReference type="InterPro" id="IPR036514">
    <property type="entry name" value="SGNH_hydro_sf"/>
</dbReference>
<evidence type="ECO:0000259" key="2">
    <source>
        <dbReference type="Pfam" id="PF13472"/>
    </source>
</evidence>
<dbReference type="Gene3D" id="3.40.50.1110">
    <property type="entry name" value="SGNH hydrolase"/>
    <property type="match status" value="1"/>
</dbReference>
<accession>A0A3G3JXR4</accession>
<dbReference type="SUPFAM" id="SSF52266">
    <property type="entry name" value="SGNH hydrolase"/>
    <property type="match status" value="1"/>
</dbReference>
<evidence type="ECO:0000313" key="4">
    <source>
        <dbReference type="Proteomes" id="UP000269097"/>
    </source>
</evidence>
<keyword evidence="1" id="KW-1133">Transmembrane helix</keyword>
<dbReference type="Proteomes" id="UP000269097">
    <property type="component" value="Chromosome"/>
</dbReference>